<keyword evidence="7" id="KW-1003">Cell membrane</keyword>
<evidence type="ECO:0000256" key="9">
    <source>
        <dbReference type="ARBA" id="ARBA00022553"/>
    </source>
</evidence>
<evidence type="ECO:0000256" key="4">
    <source>
        <dbReference type="ARBA" id="ARBA00004645"/>
    </source>
</evidence>
<reference evidence="21 22" key="1">
    <citation type="submission" date="2019-09" db="EMBL/GenBank/DDBJ databases">
        <title>Bird 10,000 Genomes (B10K) Project - Family phase.</title>
        <authorList>
            <person name="Zhang G."/>
        </authorList>
    </citation>
    <scope>NUCLEOTIDE SEQUENCE [LARGE SCALE GENOMIC DNA]</scope>
    <source>
        <strain evidence="21">B10K-DU-001-28</strain>
        <tissue evidence="21">Muscle</tissue>
    </source>
</reference>
<evidence type="ECO:0000256" key="17">
    <source>
        <dbReference type="ARBA" id="ARBA00068628"/>
    </source>
</evidence>
<dbReference type="Proteomes" id="UP000570547">
    <property type="component" value="Unassembled WGS sequence"/>
</dbReference>
<dbReference type="Gene3D" id="1.10.150.50">
    <property type="entry name" value="Transcription Factor, Ets-1"/>
    <property type="match status" value="1"/>
</dbReference>
<dbReference type="Gene3D" id="2.30.29.30">
    <property type="entry name" value="Pleckstrin-homology domain (PH domain)/Phosphotyrosine-binding domain (PTB)"/>
    <property type="match status" value="1"/>
</dbReference>
<accession>A0A7K9PJA0</accession>
<dbReference type="Gene3D" id="2.30.30.40">
    <property type="entry name" value="SH3 Domains"/>
    <property type="match status" value="1"/>
</dbReference>
<dbReference type="PROSITE" id="PS50002">
    <property type="entry name" value="SH3"/>
    <property type="match status" value="1"/>
</dbReference>
<protein>
    <recommendedName>
        <fullName evidence="17">Epidermal growth factor receptor kinase substrate 8</fullName>
    </recommendedName>
</protein>
<dbReference type="Pfam" id="PF18016">
    <property type="entry name" value="SAM_3"/>
    <property type="match status" value="1"/>
</dbReference>
<dbReference type="FunFam" id="2.30.29.30:FF:000174">
    <property type="entry name" value="epidermal growth factor receptor kinase substrate 8"/>
    <property type="match status" value="1"/>
</dbReference>
<dbReference type="CDD" id="cd11764">
    <property type="entry name" value="SH3_Eps8"/>
    <property type="match status" value="1"/>
</dbReference>
<dbReference type="EMBL" id="VWZT01008174">
    <property type="protein sequence ID" value="NXH99351.1"/>
    <property type="molecule type" value="Genomic_DNA"/>
</dbReference>
<evidence type="ECO:0000256" key="13">
    <source>
        <dbReference type="ARBA" id="ARBA00023136"/>
    </source>
</evidence>
<keyword evidence="14" id="KW-0009">Actin-binding</keyword>
<dbReference type="InterPro" id="IPR013761">
    <property type="entry name" value="SAM/pointed_sf"/>
</dbReference>
<dbReference type="GO" id="GO:0007266">
    <property type="term" value="P:Rho protein signal transduction"/>
    <property type="evidence" value="ECO:0007669"/>
    <property type="project" value="TreeGrafter"/>
</dbReference>
<dbReference type="Pfam" id="PF22975">
    <property type="entry name" value="EPS8_2nd"/>
    <property type="match status" value="1"/>
</dbReference>
<name>A0A7K9PJA0_9CORV</name>
<dbReference type="InterPro" id="IPR001452">
    <property type="entry name" value="SH3_domain"/>
</dbReference>
<comment type="caution">
    <text evidence="21">The sequence shown here is derived from an EMBL/GenBank/DDBJ whole genome shotgun (WGS) entry which is preliminary data.</text>
</comment>
<dbReference type="InterPro" id="IPR041418">
    <property type="entry name" value="SAM_3"/>
</dbReference>
<dbReference type="CDD" id="cd09540">
    <property type="entry name" value="SAM_EPS8-like"/>
    <property type="match status" value="1"/>
</dbReference>
<dbReference type="GO" id="GO:0003779">
    <property type="term" value="F:actin binding"/>
    <property type="evidence" value="ECO:0007669"/>
    <property type="project" value="UniProtKB-KW"/>
</dbReference>
<evidence type="ECO:0000256" key="12">
    <source>
        <dbReference type="ARBA" id="ARBA00023018"/>
    </source>
</evidence>
<evidence type="ECO:0000313" key="22">
    <source>
        <dbReference type="Proteomes" id="UP000570547"/>
    </source>
</evidence>
<evidence type="ECO:0000256" key="15">
    <source>
        <dbReference type="ARBA" id="ARBA00023273"/>
    </source>
</evidence>
<evidence type="ECO:0000259" key="20">
    <source>
        <dbReference type="PROSITE" id="PS50002"/>
    </source>
</evidence>
<dbReference type="PANTHER" id="PTHR12287">
    <property type="entry name" value="EPIDERMAL GROWTH FACTOR RECEPTOR KINASE SUBSTRATE EPS8-RELATED PROTEIN"/>
    <property type="match status" value="1"/>
</dbReference>
<sequence length="629" mass="70429">HLTTFVLDRKEAMITVDDGIRKLKLLDAKGKVWTQDMILQVDDKAVSLVDLESKNELENFPLSTIQHCQAVMNACNYNSILALICKEPTQNKPDLHLFQCDEIKATLIHEDIESAISDSKSGKQKKRLETLRMISKADGAIPPPPRAPAPVPPGTITQVDVRSRVAAWSAWASEQGECEYCWGCCHKGCQGQILNHILDDIEYFVTKLQKAAEAFAELSKRKKTKKSKKKGPGGEKGVLTLRAKPPPPDEFVDCFQKFKHGFNLLAKLKFHIQNPSAADLVHFLFTPLHMVVQTTGGPELASTVLSPLLTKDTIDFLRYTVTSEEGQLWMSLGDSWTKARAEWPKDHFIPPYVPRFRNGWEPPLLNFMGAPKEQELNHLAESPPGVPDYPPADGYAFSNTVYKRGPLLDQGAAVAAFKQTVSRHVDRNYEAHNKAQSKKYAKCKYEFVARNNSELSVLKEEIVEILDDRKQWWKVQNRSGSTGFVPNNILDPLRNVEGGQGWPEPAYTRTIQVLMTPVGSLSLSLGRKSQMEEVQDELVHRLTIGRSAAQRKFHVPRPNVPVVNITYDSSPEDVKAWLQSKGFNPVTVNSLGVLTGAQLFSLNKEELRTVCPEGSRVYSQITVQKSALE</sequence>
<dbReference type="GO" id="GO:0030426">
    <property type="term" value="C:growth cone"/>
    <property type="evidence" value="ECO:0007669"/>
    <property type="project" value="UniProtKB-SubCell"/>
</dbReference>
<keyword evidence="15" id="KW-0966">Cell projection</keyword>
<dbReference type="InterPro" id="IPR033928">
    <property type="entry name" value="EPS8_PTB"/>
</dbReference>
<evidence type="ECO:0000256" key="1">
    <source>
        <dbReference type="ARBA" id="ARBA00004544"/>
    </source>
</evidence>
<feature type="region of interest" description="Disordered" evidence="19">
    <location>
        <begin position="219"/>
        <end position="242"/>
    </location>
</feature>
<dbReference type="GO" id="GO:0016301">
    <property type="term" value="F:kinase activity"/>
    <property type="evidence" value="ECO:0007669"/>
    <property type="project" value="UniProtKB-KW"/>
</dbReference>
<dbReference type="SMART" id="SM00326">
    <property type="entry name" value="SH3"/>
    <property type="match status" value="1"/>
</dbReference>
<proteinExistence type="inferred from homology"/>
<evidence type="ECO:0000256" key="6">
    <source>
        <dbReference type="ARBA" id="ARBA00022443"/>
    </source>
</evidence>
<dbReference type="GO" id="GO:0031982">
    <property type="term" value="C:vesicle"/>
    <property type="evidence" value="ECO:0007669"/>
    <property type="project" value="TreeGrafter"/>
</dbReference>
<dbReference type="GO" id="GO:0098978">
    <property type="term" value="C:glutamatergic synapse"/>
    <property type="evidence" value="ECO:0007669"/>
    <property type="project" value="UniProtKB-ARBA"/>
</dbReference>
<evidence type="ECO:0000256" key="14">
    <source>
        <dbReference type="ARBA" id="ARBA00023203"/>
    </source>
</evidence>
<evidence type="ECO:0000256" key="11">
    <source>
        <dbReference type="ARBA" id="ARBA00022843"/>
    </source>
</evidence>
<dbReference type="GO" id="GO:0032587">
    <property type="term" value="C:ruffle membrane"/>
    <property type="evidence" value="ECO:0007669"/>
    <property type="project" value="UniProtKB-SubCell"/>
</dbReference>
<dbReference type="GO" id="GO:0014069">
    <property type="term" value="C:postsynaptic density"/>
    <property type="evidence" value="ECO:0007669"/>
    <property type="project" value="UniProtKB-ARBA"/>
</dbReference>
<evidence type="ECO:0000256" key="18">
    <source>
        <dbReference type="PROSITE-ProRule" id="PRU00192"/>
    </source>
</evidence>
<dbReference type="InterPro" id="IPR006020">
    <property type="entry name" value="PTB/PI_dom"/>
</dbReference>
<keyword evidence="21" id="KW-0808">Transferase</keyword>
<keyword evidence="8" id="KW-0963">Cytoplasm</keyword>
<dbReference type="GO" id="GO:0005938">
    <property type="term" value="C:cell cortex"/>
    <property type="evidence" value="ECO:0007669"/>
    <property type="project" value="UniProtKB-SubCell"/>
</dbReference>
<dbReference type="FunFam" id="2.30.30.40:FF:000071">
    <property type="entry name" value="Epidermal growth factor receptor kinase substrate 8"/>
    <property type="match status" value="1"/>
</dbReference>
<keyword evidence="10" id="KW-0771">Synaptosome</keyword>
<dbReference type="InterPro" id="IPR011993">
    <property type="entry name" value="PH-like_dom_sf"/>
</dbReference>
<feature type="non-terminal residue" evidence="21">
    <location>
        <position position="629"/>
    </location>
</feature>
<dbReference type="CDD" id="cd01210">
    <property type="entry name" value="PTB_EPS8"/>
    <property type="match status" value="1"/>
</dbReference>
<dbReference type="SMART" id="SM00462">
    <property type="entry name" value="PTB"/>
    <property type="match status" value="1"/>
</dbReference>
<gene>
    <name evidence="21" type="primary">Eps8</name>
    <name evidence="21" type="ORF">PACPHI_R10420</name>
</gene>
<dbReference type="PANTHER" id="PTHR12287:SF21">
    <property type="entry name" value="EPIDERMAL GROWTH FACTOR RECEPTOR KINASE SUBSTRATE 8"/>
    <property type="match status" value="1"/>
</dbReference>
<dbReference type="InterPro" id="IPR055093">
    <property type="entry name" value="EPS8_2nd"/>
</dbReference>
<dbReference type="GO" id="GO:0032420">
    <property type="term" value="C:stereocilium"/>
    <property type="evidence" value="ECO:0007669"/>
    <property type="project" value="UniProtKB-SubCell"/>
</dbReference>
<dbReference type="GO" id="GO:1900029">
    <property type="term" value="P:positive regulation of ruffle assembly"/>
    <property type="evidence" value="ECO:0007669"/>
    <property type="project" value="TreeGrafter"/>
</dbReference>
<dbReference type="Pfam" id="PF00018">
    <property type="entry name" value="SH3_1"/>
    <property type="match status" value="1"/>
</dbReference>
<evidence type="ECO:0000256" key="5">
    <source>
        <dbReference type="ARBA" id="ARBA00006197"/>
    </source>
</evidence>
<dbReference type="InterPro" id="IPR035462">
    <property type="entry name" value="Eps8_SH3"/>
</dbReference>
<dbReference type="AlphaFoldDB" id="A0A7K9PJA0"/>
<keyword evidence="22" id="KW-1185">Reference proteome</keyword>
<comment type="similarity">
    <text evidence="5">Belongs to the EPS8 family.</text>
</comment>
<dbReference type="SUPFAM" id="SSF50044">
    <property type="entry name" value="SH3-domain"/>
    <property type="match status" value="1"/>
</dbReference>
<evidence type="ECO:0000256" key="3">
    <source>
        <dbReference type="ARBA" id="ARBA00004632"/>
    </source>
</evidence>
<evidence type="ECO:0000256" key="10">
    <source>
        <dbReference type="ARBA" id="ARBA00022599"/>
    </source>
</evidence>
<feature type="compositionally biased region" description="Basic residues" evidence="19">
    <location>
        <begin position="220"/>
        <end position="231"/>
    </location>
</feature>
<keyword evidence="9" id="KW-0597">Phosphoprotein</keyword>
<comment type="subcellular location">
    <subcellularLocation>
        <location evidence="2">Cell projection</location>
        <location evidence="2">Growth cone</location>
    </subcellularLocation>
    <subcellularLocation>
        <location evidence="3">Cell projection</location>
        <location evidence="3">Ruffle membrane</location>
    </subcellularLocation>
    <subcellularLocation>
        <location evidence="4">Cell projection</location>
        <location evidence="4">Stereocilium</location>
    </subcellularLocation>
    <subcellularLocation>
        <location evidence="1">Cytoplasm</location>
        <location evidence="1">Cell cortex</location>
    </subcellularLocation>
    <subcellularLocation>
        <location evidence="16">Synapse</location>
        <location evidence="16">Synaptosome</location>
    </subcellularLocation>
</comment>
<dbReference type="FunFam" id="1.10.150.50:FF:000023">
    <property type="entry name" value="Epidermal growth factor receptor kinase substrate 8"/>
    <property type="match status" value="1"/>
</dbReference>
<dbReference type="GO" id="GO:0035023">
    <property type="term" value="P:regulation of Rho protein signal transduction"/>
    <property type="evidence" value="ECO:0007669"/>
    <property type="project" value="TreeGrafter"/>
</dbReference>
<keyword evidence="21" id="KW-0418">Kinase</keyword>
<evidence type="ECO:0000313" key="21">
    <source>
        <dbReference type="EMBL" id="NXH99351.1"/>
    </source>
</evidence>
<keyword evidence="12" id="KW-0770">Synapse</keyword>
<keyword evidence="13" id="KW-0472">Membrane</keyword>
<dbReference type="InterPro" id="IPR013625">
    <property type="entry name" value="PTB"/>
</dbReference>
<dbReference type="InterPro" id="IPR036028">
    <property type="entry name" value="SH3-like_dom_sf"/>
</dbReference>
<organism evidence="21 22">
    <name type="scientific">Pachycephala philippinensis</name>
    <name type="common">yellow-belllied whistler</name>
    <dbReference type="NCBI Taxonomy" id="449367"/>
    <lineage>
        <taxon>Eukaryota</taxon>
        <taxon>Metazoa</taxon>
        <taxon>Chordata</taxon>
        <taxon>Craniata</taxon>
        <taxon>Vertebrata</taxon>
        <taxon>Euteleostomi</taxon>
        <taxon>Archelosauria</taxon>
        <taxon>Archosauria</taxon>
        <taxon>Dinosauria</taxon>
        <taxon>Saurischia</taxon>
        <taxon>Theropoda</taxon>
        <taxon>Coelurosauria</taxon>
        <taxon>Aves</taxon>
        <taxon>Neognathae</taxon>
        <taxon>Neoaves</taxon>
        <taxon>Telluraves</taxon>
        <taxon>Australaves</taxon>
        <taxon>Passeriformes</taxon>
        <taxon>Corvoidea</taxon>
        <taxon>Pachycephalidae</taxon>
        <taxon>Pachycephala</taxon>
    </lineage>
</organism>
<dbReference type="InterPro" id="IPR039801">
    <property type="entry name" value="EPS8-like"/>
</dbReference>
<dbReference type="Pfam" id="PF08416">
    <property type="entry name" value="PTB"/>
    <property type="match status" value="1"/>
</dbReference>
<evidence type="ECO:0000256" key="16">
    <source>
        <dbReference type="ARBA" id="ARBA00034102"/>
    </source>
</evidence>
<evidence type="ECO:0000256" key="7">
    <source>
        <dbReference type="ARBA" id="ARBA00022475"/>
    </source>
</evidence>
<feature type="non-terminal residue" evidence="21">
    <location>
        <position position="1"/>
    </location>
</feature>
<dbReference type="SUPFAM" id="SSF47769">
    <property type="entry name" value="SAM/Pointed domain"/>
    <property type="match status" value="1"/>
</dbReference>
<keyword evidence="11" id="KW-0832">Ubl conjugation</keyword>
<dbReference type="SUPFAM" id="SSF50729">
    <property type="entry name" value="PH domain-like"/>
    <property type="match status" value="1"/>
</dbReference>
<evidence type="ECO:0000256" key="2">
    <source>
        <dbReference type="ARBA" id="ARBA00004624"/>
    </source>
</evidence>
<evidence type="ECO:0000256" key="8">
    <source>
        <dbReference type="ARBA" id="ARBA00022490"/>
    </source>
</evidence>
<evidence type="ECO:0000256" key="19">
    <source>
        <dbReference type="SAM" id="MobiDB-lite"/>
    </source>
</evidence>
<keyword evidence="6 18" id="KW-0728">SH3 domain</keyword>
<feature type="domain" description="SH3" evidence="20">
    <location>
        <begin position="436"/>
        <end position="495"/>
    </location>
</feature>